<organism evidence="2 3">
    <name type="scientific">Caenorhabditis auriculariae</name>
    <dbReference type="NCBI Taxonomy" id="2777116"/>
    <lineage>
        <taxon>Eukaryota</taxon>
        <taxon>Metazoa</taxon>
        <taxon>Ecdysozoa</taxon>
        <taxon>Nematoda</taxon>
        <taxon>Chromadorea</taxon>
        <taxon>Rhabditida</taxon>
        <taxon>Rhabditina</taxon>
        <taxon>Rhabditomorpha</taxon>
        <taxon>Rhabditoidea</taxon>
        <taxon>Rhabditidae</taxon>
        <taxon>Peloderinae</taxon>
        <taxon>Caenorhabditis</taxon>
    </lineage>
</organism>
<dbReference type="EMBL" id="CAJGYM010000034">
    <property type="protein sequence ID" value="CAD6193355.1"/>
    <property type="molecule type" value="Genomic_DNA"/>
</dbReference>
<sequence>MTRKEGRNLSDMAAIRGPAMNMMHEKELHLHPAGVYPHVRRVPSPLCCFRIMHIRTGTIWIAYCEIMWIVSQLSFWTAESIVREAFPPPVIIIGFTFTILQGVFVGALIQGVRKFRISLIQAYMLAVIARILLYLIFLTIFVLCHFYPDFLQDTTFFRRFVEIKLSFLIIYTLLKVYALHVAHKCYSYISRTRRVLSTPSVVQTSPSKW</sequence>
<evidence type="ECO:0000256" key="1">
    <source>
        <dbReference type="SAM" id="Phobius"/>
    </source>
</evidence>
<evidence type="ECO:0000313" key="3">
    <source>
        <dbReference type="Proteomes" id="UP000835052"/>
    </source>
</evidence>
<dbReference type="Proteomes" id="UP000835052">
    <property type="component" value="Unassembled WGS sequence"/>
</dbReference>
<feature type="transmembrane region" description="Helical" evidence="1">
    <location>
        <begin position="90"/>
        <end position="110"/>
    </location>
</feature>
<keyword evidence="1" id="KW-0812">Transmembrane</keyword>
<feature type="transmembrane region" description="Helical" evidence="1">
    <location>
        <begin position="59"/>
        <end position="78"/>
    </location>
</feature>
<keyword evidence="1" id="KW-1133">Transmembrane helix</keyword>
<accession>A0A8S1HDP9</accession>
<protein>
    <submittedName>
        <fullName evidence="2">Uncharacterized protein</fullName>
    </submittedName>
</protein>
<gene>
    <name evidence="2" type="ORF">CAUJ_LOCUS9274</name>
</gene>
<dbReference type="OrthoDB" id="5845843at2759"/>
<reference evidence="2" key="1">
    <citation type="submission" date="2020-10" db="EMBL/GenBank/DDBJ databases">
        <authorList>
            <person name="Kikuchi T."/>
        </authorList>
    </citation>
    <scope>NUCLEOTIDE SEQUENCE</scope>
    <source>
        <strain evidence="2">NKZ352</strain>
    </source>
</reference>
<evidence type="ECO:0000313" key="2">
    <source>
        <dbReference type="EMBL" id="CAD6193355.1"/>
    </source>
</evidence>
<feature type="transmembrane region" description="Helical" evidence="1">
    <location>
        <begin position="168"/>
        <end position="186"/>
    </location>
</feature>
<keyword evidence="3" id="KW-1185">Reference proteome</keyword>
<keyword evidence="1" id="KW-0472">Membrane</keyword>
<proteinExistence type="predicted"/>
<name>A0A8S1HDP9_9PELO</name>
<feature type="transmembrane region" description="Helical" evidence="1">
    <location>
        <begin position="122"/>
        <end position="148"/>
    </location>
</feature>
<comment type="caution">
    <text evidence="2">The sequence shown here is derived from an EMBL/GenBank/DDBJ whole genome shotgun (WGS) entry which is preliminary data.</text>
</comment>
<dbReference type="AlphaFoldDB" id="A0A8S1HDP9"/>